<gene>
    <name evidence="13" type="ORF">GCM10011386_41860</name>
</gene>
<evidence type="ECO:0000256" key="1">
    <source>
        <dbReference type="ARBA" id="ARBA00004651"/>
    </source>
</evidence>
<evidence type="ECO:0000256" key="4">
    <source>
        <dbReference type="ARBA" id="ARBA00022741"/>
    </source>
</evidence>
<feature type="transmembrane region" description="Helical" evidence="9">
    <location>
        <begin position="31"/>
        <end position="49"/>
    </location>
</feature>
<evidence type="ECO:0000313" key="14">
    <source>
        <dbReference type="Proteomes" id="UP000597338"/>
    </source>
</evidence>
<evidence type="ECO:0000256" key="3">
    <source>
        <dbReference type="ARBA" id="ARBA00022692"/>
    </source>
</evidence>
<dbReference type="InterPro" id="IPR003856">
    <property type="entry name" value="LPS_length_determ_N"/>
</dbReference>
<dbReference type="InterPro" id="IPR027417">
    <property type="entry name" value="P-loop_NTPase"/>
</dbReference>
<keyword evidence="4" id="KW-0547">Nucleotide-binding</keyword>
<keyword evidence="14" id="KW-1185">Reference proteome</keyword>
<dbReference type="NCBIfam" id="TIGR01007">
    <property type="entry name" value="eps_fam"/>
    <property type="match status" value="1"/>
</dbReference>
<accession>A0ABQ1MR70</accession>
<evidence type="ECO:0000256" key="6">
    <source>
        <dbReference type="ARBA" id="ARBA00022989"/>
    </source>
</evidence>
<dbReference type="Pfam" id="PF13807">
    <property type="entry name" value="GNVR"/>
    <property type="match status" value="1"/>
</dbReference>
<feature type="domain" description="Polysaccharide chain length determinant N-terminal" evidence="11">
    <location>
        <begin position="20"/>
        <end position="112"/>
    </location>
</feature>
<evidence type="ECO:0000259" key="10">
    <source>
        <dbReference type="Pfam" id="PF01656"/>
    </source>
</evidence>
<keyword evidence="13" id="KW-0808">Transferase</keyword>
<proteinExistence type="predicted"/>
<feature type="domain" description="CobQ/CobB/MinD/ParA nucleotide binding" evidence="10">
    <location>
        <begin position="579"/>
        <end position="751"/>
    </location>
</feature>
<dbReference type="SUPFAM" id="SSF52540">
    <property type="entry name" value="P-loop containing nucleoside triphosphate hydrolases"/>
    <property type="match status" value="1"/>
</dbReference>
<dbReference type="InterPro" id="IPR032807">
    <property type="entry name" value="GNVR"/>
</dbReference>
<dbReference type="Proteomes" id="UP000597338">
    <property type="component" value="Unassembled WGS sequence"/>
</dbReference>
<evidence type="ECO:0000256" key="9">
    <source>
        <dbReference type="SAM" id="Phobius"/>
    </source>
</evidence>
<dbReference type="InterPro" id="IPR050445">
    <property type="entry name" value="Bact_polysacc_biosynth/exp"/>
</dbReference>
<protein>
    <submittedName>
        <fullName evidence="13">Tyrosine protein kinase</fullName>
    </submittedName>
</protein>
<keyword evidence="3 9" id="KW-0812">Transmembrane</keyword>
<keyword evidence="5" id="KW-0067">ATP-binding</keyword>
<reference evidence="14" key="1">
    <citation type="journal article" date="2019" name="Int. J. Syst. Evol. Microbiol.">
        <title>The Global Catalogue of Microorganisms (GCM) 10K type strain sequencing project: providing services to taxonomists for standard genome sequencing and annotation.</title>
        <authorList>
            <consortium name="The Broad Institute Genomics Platform"/>
            <consortium name="The Broad Institute Genome Sequencing Center for Infectious Disease"/>
            <person name="Wu L."/>
            <person name="Ma J."/>
        </authorList>
    </citation>
    <scope>NUCLEOTIDE SEQUENCE [LARGE SCALE GENOMIC DNA]</scope>
    <source>
        <strain evidence="14">CGMCC 1.15342</strain>
    </source>
</reference>
<feature type="domain" description="Tyrosine-protein kinase G-rich" evidence="12">
    <location>
        <begin position="434"/>
        <end position="512"/>
    </location>
</feature>
<keyword evidence="2" id="KW-1003">Cell membrane</keyword>
<dbReference type="EMBL" id="BMIK01000022">
    <property type="protein sequence ID" value="GGC45194.1"/>
    <property type="molecule type" value="Genomic_DNA"/>
</dbReference>
<dbReference type="InterPro" id="IPR002586">
    <property type="entry name" value="CobQ/CobB/MinD/ParA_Nub-bd_dom"/>
</dbReference>
<evidence type="ECO:0000259" key="11">
    <source>
        <dbReference type="Pfam" id="PF02706"/>
    </source>
</evidence>
<name>A0ABQ1MR70_9SPHI</name>
<dbReference type="Pfam" id="PF01656">
    <property type="entry name" value="CbiA"/>
    <property type="match status" value="1"/>
</dbReference>
<dbReference type="PANTHER" id="PTHR32309:SF13">
    <property type="entry name" value="FERRIC ENTEROBACTIN TRANSPORT PROTEIN FEPE"/>
    <property type="match status" value="1"/>
</dbReference>
<evidence type="ECO:0000256" key="7">
    <source>
        <dbReference type="ARBA" id="ARBA00023136"/>
    </source>
</evidence>
<feature type="transmembrane region" description="Helical" evidence="9">
    <location>
        <begin position="493"/>
        <end position="511"/>
    </location>
</feature>
<evidence type="ECO:0000256" key="2">
    <source>
        <dbReference type="ARBA" id="ARBA00022475"/>
    </source>
</evidence>
<comment type="subcellular location">
    <subcellularLocation>
        <location evidence="1">Cell membrane</location>
        <topology evidence="1">Multi-pass membrane protein</topology>
    </subcellularLocation>
</comment>
<dbReference type="Pfam" id="PF02706">
    <property type="entry name" value="Wzz"/>
    <property type="match status" value="1"/>
</dbReference>
<evidence type="ECO:0000259" key="12">
    <source>
        <dbReference type="Pfam" id="PF13807"/>
    </source>
</evidence>
<evidence type="ECO:0000313" key="13">
    <source>
        <dbReference type="EMBL" id="GGC45194.1"/>
    </source>
</evidence>
<keyword evidence="13" id="KW-0418">Kinase</keyword>
<evidence type="ECO:0000256" key="8">
    <source>
        <dbReference type="SAM" id="Coils"/>
    </source>
</evidence>
<dbReference type="Gene3D" id="3.40.50.300">
    <property type="entry name" value="P-loop containing nucleotide triphosphate hydrolases"/>
    <property type="match status" value="1"/>
</dbReference>
<keyword evidence="7 9" id="KW-0472">Membrane</keyword>
<dbReference type="PANTHER" id="PTHR32309">
    <property type="entry name" value="TYROSINE-PROTEIN KINASE"/>
    <property type="match status" value="1"/>
</dbReference>
<organism evidence="13 14">
    <name type="scientific">Parapedobacter defluvii</name>
    <dbReference type="NCBI Taxonomy" id="2045106"/>
    <lineage>
        <taxon>Bacteria</taxon>
        <taxon>Pseudomonadati</taxon>
        <taxon>Bacteroidota</taxon>
        <taxon>Sphingobacteriia</taxon>
        <taxon>Sphingobacteriales</taxon>
        <taxon>Sphingobacteriaceae</taxon>
        <taxon>Parapedobacter</taxon>
    </lineage>
</organism>
<keyword evidence="6 9" id="KW-1133">Transmembrane helix</keyword>
<evidence type="ECO:0000256" key="5">
    <source>
        <dbReference type="ARBA" id="ARBA00022840"/>
    </source>
</evidence>
<dbReference type="GO" id="GO:0016301">
    <property type="term" value="F:kinase activity"/>
    <property type="evidence" value="ECO:0007669"/>
    <property type="project" value="UniProtKB-KW"/>
</dbReference>
<comment type="caution">
    <text evidence="13">The sequence shown here is derived from an EMBL/GenBank/DDBJ whole genome shotgun (WGS) entry which is preliminary data.</text>
</comment>
<feature type="coiled-coil region" evidence="8">
    <location>
        <begin position="400"/>
        <end position="427"/>
    </location>
</feature>
<dbReference type="InterPro" id="IPR005702">
    <property type="entry name" value="Wzc-like_C"/>
</dbReference>
<dbReference type="CDD" id="cd05387">
    <property type="entry name" value="BY-kinase"/>
    <property type="match status" value="1"/>
</dbReference>
<sequence length="787" mass="89303">MKEWPDEDFEPDGQEDNQKLIEFLGKLWVNWYWFALFGFLGLMVAYVNLRYSTPVYKINAKLLVTEEQKGASATGTGVFLGDLNSLFGGVNSVDNEAEILKTRYLMEQVVRKQNAQVNYFVPGDVRDVEVYPAPFDVTLLRPDSLTGGIFRLQLKDNEHISVSQDHFEQETTFGTTIDLPGVGSVLISRNTSVPISKTTYRFEVASFDTRVNEYMGRLSVGVTNKQVSIIDLAFDYPIKAKGESILRTILETYTENNLQDKNTIADSTIAFIDNRLLFVGQELGAVEGDIQAFRQSKQLADISAQSQLLLENSAEYVKQLTEVETQLTILDNLRGYLIDPKNQRVVPSALLPNDMVFNGLVERYNTLLLERDRRLLSATPDNPTVRNLDQQLANLRTDMLANLENTRNRFETTRNELRRKTGQLESEVRRVPATERQYLDLARQQQIKQELYIYLLQKREETAISKTANISNSRIIDPPKAKTLPFSPRRTRTLAMGLLIGLIIPATSIYLRDLLNTRIRNREDIQKQTPLPIVGEISHSTSKQTLVVTRDSRAPIAEQFRSLRTNLAFYLSNIDKPTILLTSSMSGEGKSFVALNMAMIFAISGKKVVVLEMDLRKPNLSIKLNISNSFGFTNYIISPSQTPESIIRPSGVHEGLYLISSGPIPPNPAEMILHERTGELMTYLKREFDVVIIDAPPIGLVTDAQLLSHHADLTLYLARQGYTYKRQLRIPTELYHSGKMKQIALVVNDIQKAKTNYGYGYGHGYGEYGNEKQEKRKWWKLFSKKNS</sequence>
<dbReference type="RefSeq" id="WP_188753419.1">
    <property type="nucleotide sequence ID" value="NZ_BMIK01000022.1"/>
</dbReference>
<keyword evidence="8" id="KW-0175">Coiled coil</keyword>